<dbReference type="OrthoDB" id="5358702at2759"/>
<keyword evidence="6" id="KW-1185">Reference proteome</keyword>
<evidence type="ECO:0000313" key="6">
    <source>
        <dbReference type="Proteomes" id="UP000000560"/>
    </source>
</evidence>
<dbReference type="SUPFAM" id="SSF48439">
    <property type="entry name" value="Protein prenylyltransferase"/>
    <property type="match status" value="1"/>
</dbReference>
<dbReference type="KEGG" id="ani:ANIA_04341"/>
<dbReference type="Proteomes" id="UP000000560">
    <property type="component" value="Chromosome III"/>
</dbReference>
<dbReference type="PANTHER" id="PTHR11129">
    <property type="entry name" value="PROTEIN FARNESYLTRANSFERASE ALPHA SUBUNIT/RAB GERANYLGERANYL TRANSFERASE ALPHA SUBUNIT"/>
    <property type="match status" value="1"/>
</dbReference>
<dbReference type="AlphaFoldDB" id="Q5B539"/>
<reference evidence="6" key="1">
    <citation type="journal article" date="2005" name="Nature">
        <title>Sequencing of Aspergillus nidulans and comparative analysis with A. fumigatus and A. oryzae.</title>
        <authorList>
            <person name="Galagan J.E."/>
            <person name="Calvo S.E."/>
            <person name="Cuomo C."/>
            <person name="Ma L.J."/>
            <person name="Wortman J.R."/>
            <person name="Batzoglou S."/>
            <person name="Lee S.I."/>
            <person name="Basturkmen M."/>
            <person name="Spevak C.C."/>
            <person name="Clutterbuck J."/>
            <person name="Kapitonov V."/>
            <person name="Jurka J."/>
            <person name="Scazzocchio C."/>
            <person name="Farman M."/>
            <person name="Butler J."/>
            <person name="Purcell S."/>
            <person name="Harris S."/>
            <person name="Braus G.H."/>
            <person name="Draht O."/>
            <person name="Busch S."/>
            <person name="D'Enfert C."/>
            <person name="Bouchier C."/>
            <person name="Goldman G.H."/>
            <person name="Bell-Pedersen D."/>
            <person name="Griffiths-Jones S."/>
            <person name="Doonan J.H."/>
            <person name="Yu J."/>
            <person name="Vienken K."/>
            <person name="Pain A."/>
            <person name="Freitag M."/>
            <person name="Selker E.U."/>
            <person name="Archer D.B."/>
            <person name="Penalva M.A."/>
            <person name="Oakley B.R."/>
            <person name="Momany M."/>
            <person name="Tanaka T."/>
            <person name="Kumagai T."/>
            <person name="Asai K."/>
            <person name="Machida M."/>
            <person name="Nierman W.C."/>
            <person name="Denning D.W."/>
            <person name="Caddick M."/>
            <person name="Hynes M."/>
            <person name="Paoletti M."/>
            <person name="Fischer R."/>
            <person name="Miller B."/>
            <person name="Dyer P."/>
            <person name="Sachs M.S."/>
            <person name="Osmani S.A."/>
            <person name="Birren B.W."/>
        </authorList>
    </citation>
    <scope>NUCLEOTIDE SEQUENCE [LARGE SCALE GENOMIC DNA]</scope>
    <source>
        <strain evidence="6">FGSC A4 / ATCC 38163 / CBS 112.46 / NRRL 194 / M139</strain>
    </source>
</reference>
<dbReference type="EMBL" id="BN001303">
    <property type="protein sequence ID" value="CBF77724.1"/>
    <property type="molecule type" value="Genomic_DNA"/>
</dbReference>
<organism evidence="5 6">
    <name type="scientific">Emericella nidulans (strain FGSC A4 / ATCC 38163 / CBS 112.46 / NRRL 194 / M139)</name>
    <name type="common">Aspergillus nidulans</name>
    <dbReference type="NCBI Taxonomy" id="227321"/>
    <lineage>
        <taxon>Eukaryota</taxon>
        <taxon>Fungi</taxon>
        <taxon>Dikarya</taxon>
        <taxon>Ascomycota</taxon>
        <taxon>Pezizomycotina</taxon>
        <taxon>Eurotiomycetes</taxon>
        <taxon>Eurotiomycetidae</taxon>
        <taxon>Eurotiales</taxon>
        <taxon>Aspergillaceae</taxon>
        <taxon>Aspergillus</taxon>
        <taxon>Aspergillus subgen. Nidulantes</taxon>
    </lineage>
</organism>
<keyword evidence="2" id="KW-0637">Prenyltransferase</keyword>
<dbReference type="GO" id="GO:0008318">
    <property type="term" value="F:protein prenyltransferase activity"/>
    <property type="evidence" value="ECO:0007669"/>
    <property type="project" value="InterPro"/>
</dbReference>
<dbReference type="PANTHER" id="PTHR11129:SF3">
    <property type="entry name" value="PROTEIN PRENYLTRANSFERASE ALPHA SUBUNIT REPEAT-CONTAINING PROTEIN 1"/>
    <property type="match status" value="1"/>
</dbReference>
<dbReference type="GeneID" id="2872140"/>
<comment type="similarity">
    <text evidence="1">Belongs to the protein prenyltransferase subunit alpha family.</text>
</comment>
<keyword evidence="4" id="KW-0677">Repeat</keyword>
<dbReference type="GO" id="GO:0005737">
    <property type="term" value="C:cytoplasm"/>
    <property type="evidence" value="ECO:0000318"/>
    <property type="project" value="GO_Central"/>
</dbReference>
<gene>
    <name evidence="5" type="ORF">ANIA_04341</name>
</gene>
<dbReference type="InParanoid" id="Q5B539"/>
<dbReference type="RefSeq" id="XP_661945.1">
    <property type="nucleotide sequence ID" value="XM_656853.1"/>
</dbReference>
<sequence length="357" mass="40765">MTAQCPQQPNAFQELFRIFANRDGRVLEFEILPPAFGPILEDGCSIGITKKCLVQAFVVARRIFLNSLMAKSSSQYTDEAASTPVLEGEGGEADQRLTIASEIILLFDCEHLTACNWRKRRLSALFTSDLETLIHALDTELSLMTTYLCSPLHRHTKSPTLWQHRQWAQTHLVRLRKPDFKGVEDLFQAELSVVLRAGELHPRNYYAFTYLRQIHRILAESGGLKSEEWRVQFGQSIIRPTLDWCLVHPADISGLMFLLYLLDGVPITALRLDTVGKVAQFALDIGWEGESIWTFVELATRKFNLLEPLGQSPPYPWAVLRTASLEAMHVEIKARISWRTWLERARIYWAAEKTPTI</sequence>
<evidence type="ECO:0008006" key="7">
    <source>
        <dbReference type="Google" id="ProtNLM"/>
    </source>
</evidence>
<dbReference type="OMA" id="MLLFDCE"/>
<dbReference type="Pfam" id="PF01239">
    <property type="entry name" value="PPTA"/>
    <property type="match status" value="1"/>
</dbReference>
<evidence type="ECO:0000256" key="3">
    <source>
        <dbReference type="ARBA" id="ARBA00022679"/>
    </source>
</evidence>
<dbReference type="HOGENOM" id="CLU_044597_2_0_1"/>
<keyword evidence="3" id="KW-0808">Transferase</keyword>
<dbReference type="eggNOG" id="ENOG502S6DV">
    <property type="taxonomic scope" value="Eukaryota"/>
</dbReference>
<dbReference type="Gene3D" id="1.25.40.120">
    <property type="entry name" value="Protein prenylyltransferase"/>
    <property type="match status" value="1"/>
</dbReference>
<name>Q5B539_EMENI</name>
<evidence type="ECO:0000256" key="4">
    <source>
        <dbReference type="ARBA" id="ARBA00022737"/>
    </source>
</evidence>
<accession>C8V948</accession>
<proteinExistence type="inferred from homology"/>
<evidence type="ECO:0000313" key="5">
    <source>
        <dbReference type="EMBL" id="CBF77724.1"/>
    </source>
</evidence>
<dbReference type="InterPro" id="IPR002088">
    <property type="entry name" value="Prenyl_trans_a"/>
</dbReference>
<protein>
    <recommendedName>
        <fullName evidence="7">Protein prenyltransferase</fullName>
    </recommendedName>
</protein>
<evidence type="ECO:0000256" key="2">
    <source>
        <dbReference type="ARBA" id="ARBA00022602"/>
    </source>
</evidence>
<dbReference type="VEuPathDB" id="FungiDB:AN4341"/>
<accession>Q5B539</accession>
<reference evidence="6" key="2">
    <citation type="journal article" date="2009" name="Fungal Genet. Biol.">
        <title>The 2008 update of the Aspergillus nidulans genome annotation: a community effort.</title>
        <authorList>
            <person name="Wortman J.R."/>
            <person name="Gilsenan J.M."/>
            <person name="Joardar V."/>
            <person name="Deegan J."/>
            <person name="Clutterbuck J."/>
            <person name="Andersen M.R."/>
            <person name="Archer D."/>
            <person name="Bencina M."/>
            <person name="Braus G."/>
            <person name="Coutinho P."/>
            <person name="von Dohren H."/>
            <person name="Doonan J."/>
            <person name="Driessen A.J."/>
            <person name="Durek P."/>
            <person name="Espeso E."/>
            <person name="Fekete E."/>
            <person name="Flipphi M."/>
            <person name="Estrada C.G."/>
            <person name="Geysens S."/>
            <person name="Goldman G."/>
            <person name="de Groot P.W."/>
            <person name="Hansen K."/>
            <person name="Harris S.D."/>
            <person name="Heinekamp T."/>
            <person name="Helmstaedt K."/>
            <person name="Henrissat B."/>
            <person name="Hofmann G."/>
            <person name="Homan T."/>
            <person name="Horio T."/>
            <person name="Horiuchi H."/>
            <person name="James S."/>
            <person name="Jones M."/>
            <person name="Karaffa L."/>
            <person name="Karanyi Z."/>
            <person name="Kato M."/>
            <person name="Keller N."/>
            <person name="Kelly D.E."/>
            <person name="Kiel J.A."/>
            <person name="Kim J.M."/>
            <person name="van der Klei I.J."/>
            <person name="Klis F.M."/>
            <person name="Kovalchuk A."/>
            <person name="Krasevec N."/>
            <person name="Kubicek C.P."/>
            <person name="Liu B."/>
            <person name="Maccabe A."/>
            <person name="Meyer V."/>
            <person name="Mirabito P."/>
            <person name="Miskei M."/>
            <person name="Mos M."/>
            <person name="Mullins J."/>
            <person name="Nelson D.R."/>
            <person name="Nielsen J."/>
            <person name="Oakley B.R."/>
            <person name="Osmani S.A."/>
            <person name="Pakula T."/>
            <person name="Paszewski A."/>
            <person name="Paulsen I."/>
            <person name="Pilsyk S."/>
            <person name="Pocsi I."/>
            <person name="Punt P.J."/>
            <person name="Ram A.F."/>
            <person name="Ren Q."/>
            <person name="Robellet X."/>
            <person name="Robson G."/>
            <person name="Seiboth B."/>
            <person name="van Solingen P."/>
            <person name="Specht T."/>
            <person name="Sun J."/>
            <person name="Taheri-Talesh N."/>
            <person name="Takeshita N."/>
            <person name="Ussery D."/>
            <person name="vanKuyk P.A."/>
            <person name="Visser H."/>
            <person name="van de Vondervoort P.J."/>
            <person name="de Vries R.P."/>
            <person name="Walton J."/>
            <person name="Xiang X."/>
            <person name="Xiong Y."/>
            <person name="Zeng A.P."/>
            <person name="Brandt B.W."/>
            <person name="Cornell M.J."/>
            <person name="van den Hondel C.A."/>
            <person name="Visser J."/>
            <person name="Oliver S.G."/>
            <person name="Turner G."/>
        </authorList>
    </citation>
    <scope>GENOME REANNOTATION</scope>
    <source>
        <strain evidence="6">FGSC A4 / ATCC 38163 / CBS 112.46 / NRRL 194 / M139</strain>
    </source>
</reference>
<evidence type="ECO:0000256" key="1">
    <source>
        <dbReference type="ARBA" id="ARBA00006734"/>
    </source>
</evidence>